<feature type="domain" description="Core-binding (CB)" evidence="7">
    <location>
        <begin position="1"/>
        <end position="86"/>
    </location>
</feature>
<reference evidence="8 9" key="1">
    <citation type="journal article" date="2016" name="Biochim. Biophys. Acta">
        <title>Characterization of red-shifted phycobilisomes isolated from the chlorophyll f-containing cyanobacterium Halomicronema hongdechloris.</title>
        <authorList>
            <person name="Li Y."/>
            <person name="Lin Y."/>
            <person name="Garvey C.J."/>
            <person name="Birch D."/>
            <person name="Corkery R.W."/>
            <person name="Loughlin P.C."/>
            <person name="Scheer H."/>
            <person name="Willows R.D."/>
            <person name="Chen M."/>
        </authorList>
    </citation>
    <scope>NUCLEOTIDE SEQUENCE [LARGE SCALE GENOMIC DNA]</scope>
    <source>
        <strain evidence="8 9">C2206</strain>
    </source>
</reference>
<dbReference type="InterPro" id="IPR002104">
    <property type="entry name" value="Integrase_catalytic"/>
</dbReference>
<dbReference type="KEGG" id="hhg:XM38_003310"/>
<name>A0A1Z3HGJ7_9CYAN</name>
<dbReference type="EMBL" id="CP021983">
    <property type="protein sequence ID" value="ASC69404.1"/>
    <property type="molecule type" value="Genomic_DNA"/>
</dbReference>
<evidence type="ECO:0000256" key="1">
    <source>
        <dbReference type="ARBA" id="ARBA00008857"/>
    </source>
</evidence>
<evidence type="ECO:0000256" key="2">
    <source>
        <dbReference type="ARBA" id="ARBA00022908"/>
    </source>
</evidence>
<evidence type="ECO:0000313" key="9">
    <source>
        <dbReference type="Proteomes" id="UP000191901"/>
    </source>
</evidence>
<feature type="domain" description="Tyr recombinase" evidence="6">
    <location>
        <begin position="104"/>
        <end position="317"/>
    </location>
</feature>
<evidence type="ECO:0000259" key="6">
    <source>
        <dbReference type="PROSITE" id="PS51898"/>
    </source>
</evidence>
<keyword evidence="2" id="KW-0229">DNA integration</keyword>
<dbReference type="GO" id="GO:0015074">
    <property type="term" value="P:DNA integration"/>
    <property type="evidence" value="ECO:0007669"/>
    <property type="project" value="UniProtKB-KW"/>
</dbReference>
<gene>
    <name evidence="8" type="primary">int_1</name>
    <name evidence="8" type="ORF">XM38_003310</name>
</gene>
<dbReference type="RefSeq" id="WP_080814162.1">
    <property type="nucleotide sequence ID" value="NZ_CP021983.2"/>
</dbReference>
<dbReference type="InterPro" id="IPR013762">
    <property type="entry name" value="Integrase-like_cat_sf"/>
</dbReference>
<dbReference type="InterPro" id="IPR011946">
    <property type="entry name" value="Integrase_integron-type"/>
</dbReference>
<dbReference type="AlphaFoldDB" id="A0A1Z3HGJ7"/>
<dbReference type="InterPro" id="IPR004107">
    <property type="entry name" value="Integrase_SAM-like_N"/>
</dbReference>
<dbReference type="PANTHER" id="PTHR30349:SF64">
    <property type="entry name" value="PROPHAGE INTEGRASE INTD-RELATED"/>
    <property type="match status" value="1"/>
</dbReference>
<evidence type="ECO:0000256" key="5">
    <source>
        <dbReference type="PROSITE-ProRule" id="PRU01248"/>
    </source>
</evidence>
<dbReference type="Gene3D" id="1.10.443.10">
    <property type="entry name" value="Intergrase catalytic core"/>
    <property type="match status" value="1"/>
</dbReference>
<dbReference type="NCBIfam" id="TIGR02249">
    <property type="entry name" value="integrase_gron"/>
    <property type="match status" value="1"/>
</dbReference>
<dbReference type="OrthoDB" id="9784359at2"/>
<accession>A0A1Z3HGJ7</accession>
<protein>
    <submittedName>
        <fullName evidence="8">Integrase/recombinase</fullName>
    </submittedName>
</protein>
<evidence type="ECO:0000256" key="4">
    <source>
        <dbReference type="ARBA" id="ARBA00023172"/>
    </source>
</evidence>
<dbReference type="GO" id="GO:0006310">
    <property type="term" value="P:DNA recombination"/>
    <property type="evidence" value="ECO:0007669"/>
    <property type="project" value="UniProtKB-KW"/>
</dbReference>
<dbReference type="SUPFAM" id="SSF56349">
    <property type="entry name" value="DNA breaking-rejoining enzymes"/>
    <property type="match status" value="1"/>
</dbReference>
<dbReference type="Gene3D" id="1.10.150.130">
    <property type="match status" value="1"/>
</dbReference>
<keyword evidence="9" id="KW-1185">Reference proteome</keyword>
<dbReference type="InterPro" id="IPR050090">
    <property type="entry name" value="Tyrosine_recombinase_XerCD"/>
</dbReference>
<sequence>METQPRKLLDQVRDQIRLKHYSYRTEQTYVYWIRRYILFHQKRHPAEMGEAELEAFLTHLAVVGKVSASTQNQALNAVVFLYRQVLKQDLGVDINAVRAKRSRHLPTVLTPDEVNSVLQNLSGSYQLVAKLLYGSGLRLNEALRLRVKDLDFAQQQITVRDTKGGESRRTMLPTSVSADLKDHLHGVRQLHHQDLAQGHGSVYLPFALERKYPHADREWIWQFVFPAERFSQDPRSGVTRRHHLHESGLQRAIKRAVRQAKVSKHVSCHTFRHSFATHLLEDGYDIRTVQELLGHKDVKTTMIYTHVLNRGGRGVRSPLDC</sequence>
<dbReference type="Pfam" id="PF13495">
    <property type="entry name" value="Phage_int_SAM_4"/>
    <property type="match status" value="1"/>
</dbReference>
<dbReference type="InterPro" id="IPR044068">
    <property type="entry name" value="CB"/>
</dbReference>
<comment type="similarity">
    <text evidence="1">Belongs to the 'phage' integrase family.</text>
</comment>
<dbReference type="GO" id="GO:0003677">
    <property type="term" value="F:DNA binding"/>
    <property type="evidence" value="ECO:0007669"/>
    <property type="project" value="UniProtKB-UniRule"/>
</dbReference>
<keyword evidence="3 5" id="KW-0238">DNA-binding</keyword>
<dbReference type="Proteomes" id="UP000191901">
    <property type="component" value="Chromosome"/>
</dbReference>
<proteinExistence type="inferred from homology"/>
<dbReference type="Pfam" id="PF00589">
    <property type="entry name" value="Phage_integrase"/>
    <property type="match status" value="1"/>
</dbReference>
<organism evidence="8 9">
    <name type="scientific">Halomicronema hongdechloris C2206</name>
    <dbReference type="NCBI Taxonomy" id="1641165"/>
    <lineage>
        <taxon>Bacteria</taxon>
        <taxon>Bacillati</taxon>
        <taxon>Cyanobacteriota</taxon>
        <taxon>Cyanophyceae</taxon>
        <taxon>Nodosilineales</taxon>
        <taxon>Nodosilineaceae</taxon>
        <taxon>Halomicronema</taxon>
    </lineage>
</organism>
<dbReference type="InterPro" id="IPR011010">
    <property type="entry name" value="DNA_brk_join_enz"/>
</dbReference>
<dbReference type="PROSITE" id="PS51898">
    <property type="entry name" value="TYR_RECOMBINASE"/>
    <property type="match status" value="1"/>
</dbReference>
<dbReference type="PANTHER" id="PTHR30349">
    <property type="entry name" value="PHAGE INTEGRASE-RELATED"/>
    <property type="match status" value="1"/>
</dbReference>
<evidence type="ECO:0000313" key="8">
    <source>
        <dbReference type="EMBL" id="ASC69404.1"/>
    </source>
</evidence>
<evidence type="ECO:0000256" key="3">
    <source>
        <dbReference type="ARBA" id="ARBA00023125"/>
    </source>
</evidence>
<dbReference type="PROSITE" id="PS51900">
    <property type="entry name" value="CB"/>
    <property type="match status" value="1"/>
</dbReference>
<dbReference type="InterPro" id="IPR010998">
    <property type="entry name" value="Integrase_recombinase_N"/>
</dbReference>
<evidence type="ECO:0000259" key="7">
    <source>
        <dbReference type="PROSITE" id="PS51900"/>
    </source>
</evidence>
<keyword evidence="4" id="KW-0233">DNA recombination</keyword>